<feature type="region of interest" description="Disordered" evidence="1">
    <location>
        <begin position="30"/>
        <end position="84"/>
    </location>
</feature>
<accession>A0ABY8UIG3</accession>
<evidence type="ECO:0000313" key="2">
    <source>
        <dbReference type="EMBL" id="WIA21328.1"/>
    </source>
</evidence>
<keyword evidence="3" id="KW-1185">Reference proteome</keyword>
<name>A0ABY8UIG3_TETOB</name>
<evidence type="ECO:0000313" key="3">
    <source>
        <dbReference type="Proteomes" id="UP001244341"/>
    </source>
</evidence>
<protein>
    <recommendedName>
        <fullName evidence="4">Ribosome biogenesis regulatory protein</fullName>
    </recommendedName>
</protein>
<dbReference type="Proteomes" id="UP001244341">
    <property type="component" value="Chromosome 13b"/>
</dbReference>
<proteinExistence type="predicted"/>
<gene>
    <name evidence="2" type="ORF">OEZ85_000555</name>
</gene>
<evidence type="ECO:0000256" key="1">
    <source>
        <dbReference type="SAM" id="MobiDB-lite"/>
    </source>
</evidence>
<dbReference type="EMBL" id="CP126220">
    <property type="protein sequence ID" value="WIA21328.1"/>
    <property type="molecule type" value="Genomic_DNA"/>
</dbReference>
<evidence type="ECO:0008006" key="4">
    <source>
        <dbReference type="Google" id="ProtNLM"/>
    </source>
</evidence>
<organism evidence="2 3">
    <name type="scientific">Tetradesmus obliquus</name>
    <name type="common">Green alga</name>
    <name type="synonym">Acutodesmus obliquus</name>
    <dbReference type="NCBI Taxonomy" id="3088"/>
    <lineage>
        <taxon>Eukaryota</taxon>
        <taxon>Viridiplantae</taxon>
        <taxon>Chlorophyta</taxon>
        <taxon>core chlorophytes</taxon>
        <taxon>Chlorophyceae</taxon>
        <taxon>CS clade</taxon>
        <taxon>Sphaeropleales</taxon>
        <taxon>Scenedesmaceae</taxon>
        <taxon>Tetradesmus</taxon>
    </lineage>
</organism>
<reference evidence="2 3" key="1">
    <citation type="submission" date="2023-05" db="EMBL/GenBank/DDBJ databases">
        <title>A 100% complete, gapless, phased diploid assembly of the Scenedesmus obliquus UTEX 3031 genome.</title>
        <authorList>
            <person name="Biondi T.C."/>
            <person name="Hanschen E.R."/>
            <person name="Kwon T."/>
            <person name="Eng W."/>
            <person name="Kruse C.P.S."/>
            <person name="Koehler S.I."/>
            <person name="Kunde Y."/>
            <person name="Gleasner C.D."/>
            <person name="You Mak K.T."/>
            <person name="Polle J."/>
            <person name="Hovde B.T."/>
            <person name="Starkenburg S.R."/>
        </authorList>
    </citation>
    <scope>NUCLEOTIDE SEQUENCE [LARGE SCALE GENOMIC DNA]</scope>
    <source>
        <strain evidence="2 3">DOE0152z</strain>
    </source>
</reference>
<sequence>MKGSRLYNINPALNQWEEQQYKKLMAKKIKGAKSTLAGHAGSKQAKPAGGKGCNNRSSIPHSSSSGCGQHGNGSNAAPTAAARV</sequence>